<reference evidence="8 9" key="1">
    <citation type="journal article" date="2021" name="Sci. Rep.">
        <title>The genome of the diatom Chaetoceros tenuissimus carries an ancient integrated fragment of an extant virus.</title>
        <authorList>
            <person name="Hongo Y."/>
            <person name="Kimura K."/>
            <person name="Takaki Y."/>
            <person name="Yoshida Y."/>
            <person name="Baba S."/>
            <person name="Kobayashi G."/>
            <person name="Nagasaki K."/>
            <person name="Hano T."/>
            <person name="Tomaru Y."/>
        </authorList>
    </citation>
    <scope>NUCLEOTIDE SEQUENCE [LARGE SCALE GENOMIC DNA]</scope>
    <source>
        <strain evidence="8 9">NIES-3715</strain>
    </source>
</reference>
<dbReference type="AlphaFoldDB" id="A0AAD3HFG3"/>
<evidence type="ECO:0000313" key="8">
    <source>
        <dbReference type="EMBL" id="GFH61038.1"/>
    </source>
</evidence>
<feature type="region of interest" description="Disordered" evidence="6">
    <location>
        <begin position="1"/>
        <end position="81"/>
    </location>
</feature>
<dbReference type="PANTHER" id="PTHR10865">
    <property type="entry name" value="METASTASIS-ASSOCIATED PROTEIN AND MESODERM INDUCTION EARLY RESPONSE PROTEIN"/>
    <property type="match status" value="1"/>
</dbReference>
<protein>
    <recommendedName>
        <fullName evidence="7">SANT domain-containing protein</fullName>
    </recommendedName>
</protein>
<keyword evidence="3" id="KW-0862">Zinc</keyword>
<evidence type="ECO:0000256" key="6">
    <source>
        <dbReference type="SAM" id="MobiDB-lite"/>
    </source>
</evidence>
<name>A0AAD3HFG3_9STRA</name>
<dbReference type="SUPFAM" id="SSF46689">
    <property type="entry name" value="Homeodomain-like"/>
    <property type="match status" value="1"/>
</dbReference>
<feature type="compositionally biased region" description="Basic and acidic residues" evidence="6">
    <location>
        <begin position="1"/>
        <end position="17"/>
    </location>
</feature>
<evidence type="ECO:0000313" key="9">
    <source>
        <dbReference type="Proteomes" id="UP001054902"/>
    </source>
</evidence>
<dbReference type="InterPro" id="IPR040138">
    <property type="entry name" value="MIER/MTA"/>
</dbReference>
<evidence type="ECO:0000256" key="4">
    <source>
        <dbReference type="ARBA" id="ARBA00023125"/>
    </source>
</evidence>
<feature type="compositionally biased region" description="Basic and acidic residues" evidence="6">
    <location>
        <begin position="29"/>
        <end position="38"/>
    </location>
</feature>
<evidence type="ECO:0000256" key="1">
    <source>
        <dbReference type="ARBA" id="ARBA00022723"/>
    </source>
</evidence>
<keyword evidence="1" id="KW-0479">Metal-binding</keyword>
<keyword evidence="5" id="KW-0539">Nucleus</keyword>
<accession>A0AAD3HFG3</accession>
<dbReference type="GO" id="GO:0008270">
    <property type="term" value="F:zinc ion binding"/>
    <property type="evidence" value="ECO:0007669"/>
    <property type="project" value="UniProtKB-KW"/>
</dbReference>
<dbReference type="InterPro" id="IPR009057">
    <property type="entry name" value="Homeodomain-like_sf"/>
</dbReference>
<dbReference type="FunFam" id="1.10.10.60:FF:000012">
    <property type="entry name" value="Metastasis-associated 1 family, member 3"/>
    <property type="match status" value="1"/>
</dbReference>
<dbReference type="SMART" id="SM00717">
    <property type="entry name" value="SANT"/>
    <property type="match status" value="1"/>
</dbReference>
<dbReference type="GO" id="GO:0005654">
    <property type="term" value="C:nucleoplasm"/>
    <property type="evidence" value="ECO:0007669"/>
    <property type="project" value="TreeGrafter"/>
</dbReference>
<evidence type="ECO:0000256" key="2">
    <source>
        <dbReference type="ARBA" id="ARBA00022771"/>
    </source>
</evidence>
<dbReference type="Gene3D" id="1.10.10.60">
    <property type="entry name" value="Homeodomain-like"/>
    <property type="match status" value="1"/>
</dbReference>
<keyword evidence="9" id="KW-1185">Reference proteome</keyword>
<keyword evidence="4" id="KW-0238">DNA-binding</keyword>
<dbReference type="GO" id="GO:0000122">
    <property type="term" value="P:negative regulation of transcription by RNA polymerase II"/>
    <property type="evidence" value="ECO:0007669"/>
    <property type="project" value="TreeGrafter"/>
</dbReference>
<dbReference type="EMBL" id="BLLK01000069">
    <property type="protein sequence ID" value="GFH61038.1"/>
    <property type="molecule type" value="Genomic_DNA"/>
</dbReference>
<dbReference type="GO" id="GO:0003677">
    <property type="term" value="F:DNA binding"/>
    <property type="evidence" value="ECO:0007669"/>
    <property type="project" value="UniProtKB-KW"/>
</dbReference>
<feature type="domain" description="SANT" evidence="7">
    <location>
        <begin position="140"/>
        <end position="191"/>
    </location>
</feature>
<dbReference type="PANTHER" id="PTHR10865:SF28">
    <property type="entry name" value="ELM2 DOMAIN-CONTAINING PROTEIN"/>
    <property type="match status" value="1"/>
</dbReference>
<dbReference type="InterPro" id="IPR017884">
    <property type="entry name" value="SANT_dom"/>
</dbReference>
<evidence type="ECO:0000256" key="3">
    <source>
        <dbReference type="ARBA" id="ARBA00022833"/>
    </source>
</evidence>
<evidence type="ECO:0000259" key="7">
    <source>
        <dbReference type="PROSITE" id="PS51293"/>
    </source>
</evidence>
<dbReference type="PROSITE" id="PS51293">
    <property type="entry name" value="SANT"/>
    <property type="match status" value="1"/>
</dbReference>
<dbReference type="InterPro" id="IPR001005">
    <property type="entry name" value="SANT/Myb"/>
</dbReference>
<dbReference type="GO" id="GO:0042826">
    <property type="term" value="F:histone deacetylase binding"/>
    <property type="evidence" value="ECO:0007669"/>
    <property type="project" value="TreeGrafter"/>
</dbReference>
<evidence type="ECO:0000256" key="5">
    <source>
        <dbReference type="ARBA" id="ARBA00023242"/>
    </source>
</evidence>
<keyword evidence="2" id="KW-0863">Zinc-finger</keyword>
<dbReference type="GO" id="GO:0003714">
    <property type="term" value="F:transcription corepressor activity"/>
    <property type="evidence" value="ECO:0007669"/>
    <property type="project" value="TreeGrafter"/>
</dbReference>
<sequence length="212" mass="23896">MSAHATEDSDSHMKRSANEMISDEDIDDANVKRVKTIDGDSNNPGEADAKSTKSAQASPAIVEDTTSDTRGNLIMTHGSPNETKRWRTHRMAEDYINLSSQMVFSATNVASFGYDSSSGQFPIESISALSLLTSPLRRPSVIEKWSPYEIAVFEAALSVEGKHFHKVQKHVKTKNTKEVIEFYYIWKKTAHYKVWKKQYIPPDEDVDSDDDY</sequence>
<dbReference type="Proteomes" id="UP001054902">
    <property type="component" value="Unassembled WGS sequence"/>
</dbReference>
<comment type="caution">
    <text evidence="8">The sequence shown here is derived from an EMBL/GenBank/DDBJ whole genome shotgun (WGS) entry which is preliminary data.</text>
</comment>
<gene>
    <name evidence="8" type="ORF">CTEN210_17514</name>
</gene>
<organism evidence="8 9">
    <name type="scientific">Chaetoceros tenuissimus</name>
    <dbReference type="NCBI Taxonomy" id="426638"/>
    <lineage>
        <taxon>Eukaryota</taxon>
        <taxon>Sar</taxon>
        <taxon>Stramenopiles</taxon>
        <taxon>Ochrophyta</taxon>
        <taxon>Bacillariophyta</taxon>
        <taxon>Coscinodiscophyceae</taxon>
        <taxon>Chaetocerotophycidae</taxon>
        <taxon>Chaetocerotales</taxon>
        <taxon>Chaetocerotaceae</taxon>
        <taxon>Chaetoceros</taxon>
    </lineage>
</organism>
<proteinExistence type="predicted"/>